<dbReference type="Pfam" id="PF11540">
    <property type="entry name" value="Dynein_IC2"/>
    <property type="match status" value="1"/>
</dbReference>
<keyword evidence="5" id="KW-0677">Repeat</keyword>
<keyword evidence="10" id="KW-1185">Reference proteome</keyword>
<dbReference type="GO" id="GO:0045504">
    <property type="term" value="F:dynein heavy chain binding"/>
    <property type="evidence" value="ECO:0007669"/>
    <property type="project" value="TreeGrafter"/>
</dbReference>
<keyword evidence="3" id="KW-0963">Cytoplasm</keyword>
<dbReference type="KEGG" id="btab:109036099"/>
<evidence type="ECO:0000256" key="5">
    <source>
        <dbReference type="ARBA" id="ARBA00022737"/>
    </source>
</evidence>
<dbReference type="SUPFAM" id="SSF50978">
    <property type="entry name" value="WD40 repeat-like"/>
    <property type="match status" value="1"/>
</dbReference>
<evidence type="ECO:0008006" key="11">
    <source>
        <dbReference type="Google" id="ProtNLM"/>
    </source>
</evidence>
<feature type="region of interest" description="Disordered" evidence="8">
    <location>
        <begin position="1"/>
        <end position="53"/>
    </location>
</feature>
<reference evidence="9" key="1">
    <citation type="submission" date="2021-12" db="EMBL/GenBank/DDBJ databases">
        <authorList>
            <person name="King R."/>
        </authorList>
    </citation>
    <scope>NUCLEOTIDE SEQUENCE</scope>
</reference>
<feature type="repeat" description="WD" evidence="7">
    <location>
        <begin position="487"/>
        <end position="534"/>
    </location>
</feature>
<evidence type="ECO:0000256" key="6">
    <source>
        <dbReference type="ARBA" id="ARBA00023212"/>
    </source>
</evidence>
<evidence type="ECO:0000256" key="2">
    <source>
        <dbReference type="ARBA" id="ARBA00011059"/>
    </source>
</evidence>
<comment type="subcellular location">
    <subcellularLocation>
        <location evidence="1">Cytoplasm</location>
        <location evidence="1">Cytoskeleton</location>
    </subcellularLocation>
</comment>
<dbReference type="InterPro" id="IPR001680">
    <property type="entry name" value="WD40_rpt"/>
</dbReference>
<dbReference type="GO" id="GO:0005868">
    <property type="term" value="C:cytoplasmic dynein complex"/>
    <property type="evidence" value="ECO:0007669"/>
    <property type="project" value="InterPro"/>
</dbReference>
<dbReference type="FunFam" id="2.130.10.10:FF:000781">
    <property type="entry name" value="Cytoplasmic dynein intermediate chain"/>
    <property type="match status" value="1"/>
</dbReference>
<dbReference type="PANTHER" id="PTHR12442:SF22">
    <property type="entry name" value="CYTOPLASMIC DYNEIN 1 INTERMEDIATE CHAIN-RELATED"/>
    <property type="match status" value="1"/>
</dbReference>
<evidence type="ECO:0000313" key="10">
    <source>
        <dbReference type="Proteomes" id="UP001152759"/>
    </source>
</evidence>
<name>A0A9P0AP62_BEMTA</name>
<dbReference type="Proteomes" id="UP001152759">
    <property type="component" value="Chromosome 9"/>
</dbReference>
<feature type="compositionally biased region" description="Basic and acidic residues" evidence="8">
    <location>
        <begin position="1"/>
        <end position="23"/>
    </location>
</feature>
<dbReference type="Gene3D" id="2.130.10.10">
    <property type="entry name" value="YVTN repeat-like/Quinoprotein amine dehydrogenase"/>
    <property type="match status" value="2"/>
</dbReference>
<evidence type="ECO:0000256" key="3">
    <source>
        <dbReference type="ARBA" id="ARBA00022490"/>
    </source>
</evidence>
<dbReference type="PANTHER" id="PTHR12442">
    <property type="entry name" value="DYNEIN INTERMEDIATE CHAIN"/>
    <property type="match status" value="1"/>
</dbReference>
<keyword evidence="6" id="KW-0206">Cytoskeleton</keyword>
<keyword evidence="4 7" id="KW-0853">WD repeat</keyword>
<gene>
    <name evidence="9" type="ORF">BEMITA_LOCUS14232</name>
</gene>
<dbReference type="InterPro" id="IPR036322">
    <property type="entry name" value="WD40_repeat_dom_sf"/>
</dbReference>
<comment type="similarity">
    <text evidence="2">Belongs to the dynein intermediate chain family.</text>
</comment>
<feature type="region of interest" description="Disordered" evidence="8">
    <location>
        <begin position="70"/>
        <end position="106"/>
    </location>
</feature>
<dbReference type="AlphaFoldDB" id="A0A9P0AP62"/>
<dbReference type="InterPro" id="IPR050687">
    <property type="entry name" value="Dynein_IC"/>
</dbReference>
<feature type="region of interest" description="Disordered" evidence="8">
    <location>
        <begin position="203"/>
        <end position="224"/>
    </location>
</feature>
<evidence type="ECO:0000256" key="4">
    <source>
        <dbReference type="ARBA" id="ARBA00022574"/>
    </source>
</evidence>
<feature type="compositionally biased region" description="Basic and acidic residues" evidence="8">
    <location>
        <begin position="208"/>
        <end position="224"/>
    </location>
</feature>
<evidence type="ECO:0000256" key="7">
    <source>
        <dbReference type="PROSITE-ProRule" id="PRU00221"/>
    </source>
</evidence>
<protein>
    <recommendedName>
        <fullName evidence="11">Cytoplasmic dynein 1 intermediate chain</fullName>
    </recommendedName>
</protein>
<dbReference type="GO" id="GO:0010970">
    <property type="term" value="P:transport along microtubule"/>
    <property type="evidence" value="ECO:0007669"/>
    <property type="project" value="TreeGrafter"/>
</dbReference>
<dbReference type="Pfam" id="PF00400">
    <property type="entry name" value="WD40"/>
    <property type="match status" value="2"/>
</dbReference>
<sequence>MADRKAELEAKKAKLQAIREEKERRRKEKALKDAEEAAQRTMHPDKVQDLDEMLSSLGVAPVSDVLSSLSSISPKTTDQNSTPDASLQSNATSTASRPKAPQLSVVNVQTTSILPKEVVTYSKPTQTDPASHERDAAHAFGYYDEYNLNPGLEWEDEFTVLTYDEAEDEENSLGPHLDGFHSKLPPGILPHGLPQVKDVQPAVTSLETEEKKEKEKKPPRDLSEEEKMTIILSPDFQKFMDRAGRIVERALSESVDIYMDYAGLLDSEDRGEEKAKKMLSPVRTFVDERWTKNQLVTSMDWSPQFPELMVASYYRNVDSTHDPDGVCLVWNTKFKKQTPEYVFHCQSAVLSATFARFHPSLIFGGTYSGQVVLWDNRVQKRSPVQRTPLSAAAHTHPVYCLSVIGTQNAHNLISISTDGKVCSWSLDMLSQPQESLVLMNNKMSKPVTVLCHDFLYNDINNFVLGCEEGTTYSTCRHGTKAGHTEAYEGHQAPVTGIDTHKVQGNIDFSNLFITSSFDWTVKLWNLKENKPIHSFEDNGDYVMDVKWSPIHPALFASVDTDGRVDLWNINTDTEVPTASTCVEGNPALNRVSWKPSGTHVCVGDAQGKISVFEVNEKLAQPKHDEFSKLRHTLQELKHNKHDEDLDKFSSHNTSSGPSSLTSLISR</sequence>
<feature type="repeat" description="WD" evidence="7">
    <location>
        <begin position="535"/>
        <end position="577"/>
    </location>
</feature>
<dbReference type="PROSITE" id="PS50082">
    <property type="entry name" value="WD_REPEATS_2"/>
    <property type="match status" value="2"/>
</dbReference>
<accession>A0A9P0AP62</accession>
<dbReference type="OrthoDB" id="4189at2759"/>
<evidence type="ECO:0000256" key="1">
    <source>
        <dbReference type="ARBA" id="ARBA00004245"/>
    </source>
</evidence>
<dbReference type="InterPro" id="IPR025956">
    <property type="entry name" value="DYNC1I1/DYNC1I2"/>
</dbReference>
<dbReference type="GO" id="GO:0045503">
    <property type="term" value="F:dynein light chain binding"/>
    <property type="evidence" value="ECO:0007669"/>
    <property type="project" value="TreeGrafter"/>
</dbReference>
<feature type="compositionally biased region" description="Polar residues" evidence="8">
    <location>
        <begin position="74"/>
        <end position="96"/>
    </location>
</feature>
<evidence type="ECO:0000313" key="9">
    <source>
        <dbReference type="EMBL" id="CAH0396125.1"/>
    </source>
</evidence>
<feature type="compositionally biased region" description="Basic and acidic residues" evidence="8">
    <location>
        <begin position="30"/>
        <end position="49"/>
    </location>
</feature>
<organism evidence="9 10">
    <name type="scientific">Bemisia tabaci</name>
    <name type="common">Sweetpotato whitefly</name>
    <name type="synonym">Aleurodes tabaci</name>
    <dbReference type="NCBI Taxonomy" id="7038"/>
    <lineage>
        <taxon>Eukaryota</taxon>
        <taxon>Metazoa</taxon>
        <taxon>Ecdysozoa</taxon>
        <taxon>Arthropoda</taxon>
        <taxon>Hexapoda</taxon>
        <taxon>Insecta</taxon>
        <taxon>Pterygota</taxon>
        <taxon>Neoptera</taxon>
        <taxon>Paraneoptera</taxon>
        <taxon>Hemiptera</taxon>
        <taxon>Sternorrhyncha</taxon>
        <taxon>Aleyrodoidea</taxon>
        <taxon>Aleyrodidae</taxon>
        <taxon>Aleyrodinae</taxon>
        <taxon>Bemisia</taxon>
    </lineage>
</organism>
<dbReference type="EMBL" id="OU963870">
    <property type="protein sequence ID" value="CAH0396125.1"/>
    <property type="molecule type" value="Genomic_DNA"/>
</dbReference>
<proteinExistence type="inferred from homology"/>
<dbReference type="InterPro" id="IPR015943">
    <property type="entry name" value="WD40/YVTN_repeat-like_dom_sf"/>
</dbReference>
<dbReference type="SMART" id="SM00320">
    <property type="entry name" value="WD40"/>
    <property type="match status" value="5"/>
</dbReference>
<feature type="compositionally biased region" description="Low complexity" evidence="8">
    <location>
        <begin position="650"/>
        <end position="666"/>
    </location>
</feature>
<evidence type="ECO:0000256" key="8">
    <source>
        <dbReference type="SAM" id="MobiDB-lite"/>
    </source>
</evidence>
<feature type="region of interest" description="Disordered" evidence="8">
    <location>
        <begin position="641"/>
        <end position="666"/>
    </location>
</feature>